<keyword evidence="2" id="KW-0413">Isomerase</keyword>
<dbReference type="PANTHER" id="PTHR30390:SF7">
    <property type="entry name" value="PHOSPHOHEPTOSE ISOMERASE"/>
    <property type="match status" value="1"/>
</dbReference>
<comment type="caution">
    <text evidence="2">The sequence shown here is derived from an EMBL/GenBank/DDBJ whole genome shotgun (WGS) entry which is preliminary data.</text>
</comment>
<sequence length="248" mass="26034">MTTLTDRYLNETIALIERIRDEETPAVEKAAALIADVLEGGGRLFAFGCSHSSLPVQDIVYRAGGLMLVNPVFAPGTAALDTRPTTLGSAMEQLPGVAGAVLDNSPIRAGDALIVVSVSGRNAVPIEMAELAQERGVKVVVLTSHAYSDAVTSRHPSGRKAKDFANVVLDNKVDKGDAVLDHPAVPQKFTPASGVTSTAILHMLSAAIIEQLADRGVTPPVFLAANVDGGAEWNAALLEQNAARIFYL</sequence>
<keyword evidence="3" id="KW-1185">Reference proteome</keyword>
<dbReference type="GO" id="GO:0016853">
    <property type="term" value="F:isomerase activity"/>
    <property type="evidence" value="ECO:0007669"/>
    <property type="project" value="UniProtKB-KW"/>
</dbReference>
<accession>A0ABW1VDY3</accession>
<dbReference type="NCBIfam" id="NF002805">
    <property type="entry name" value="PRK02947.1"/>
    <property type="match status" value="1"/>
</dbReference>
<evidence type="ECO:0000313" key="3">
    <source>
        <dbReference type="Proteomes" id="UP001596306"/>
    </source>
</evidence>
<name>A0ABW1VDY3_9MICO</name>
<dbReference type="SUPFAM" id="SSF53697">
    <property type="entry name" value="SIS domain"/>
    <property type="match status" value="1"/>
</dbReference>
<dbReference type="InterPro" id="IPR001347">
    <property type="entry name" value="SIS_dom"/>
</dbReference>
<dbReference type="PANTHER" id="PTHR30390">
    <property type="entry name" value="SEDOHEPTULOSE 7-PHOSPHATE ISOMERASE / DNAA INITIATOR-ASSOCIATING FACTOR FOR REPLICATION INITIATION"/>
    <property type="match status" value="1"/>
</dbReference>
<dbReference type="Pfam" id="PF13580">
    <property type="entry name" value="SIS_2"/>
    <property type="match status" value="1"/>
</dbReference>
<dbReference type="CDD" id="cd05013">
    <property type="entry name" value="SIS_RpiR"/>
    <property type="match status" value="1"/>
</dbReference>
<dbReference type="InterPro" id="IPR046348">
    <property type="entry name" value="SIS_dom_sf"/>
</dbReference>
<dbReference type="PROSITE" id="PS51464">
    <property type="entry name" value="SIS"/>
    <property type="match status" value="1"/>
</dbReference>
<proteinExistence type="predicted"/>
<dbReference type="InterPro" id="IPR050099">
    <property type="entry name" value="SIS_GmhA/DiaA_subfam"/>
</dbReference>
<organism evidence="2 3">
    <name type="scientific">Luethyella okanaganae</name>
    <dbReference type="NCBI Taxonomy" id="69372"/>
    <lineage>
        <taxon>Bacteria</taxon>
        <taxon>Bacillati</taxon>
        <taxon>Actinomycetota</taxon>
        <taxon>Actinomycetes</taxon>
        <taxon>Micrococcales</taxon>
        <taxon>Microbacteriaceae</taxon>
        <taxon>Luethyella</taxon>
    </lineage>
</organism>
<dbReference type="Proteomes" id="UP001596306">
    <property type="component" value="Unassembled WGS sequence"/>
</dbReference>
<dbReference type="InterPro" id="IPR035472">
    <property type="entry name" value="RpiR-like_SIS"/>
</dbReference>
<evidence type="ECO:0000313" key="2">
    <source>
        <dbReference type="EMBL" id="MFC6355058.1"/>
    </source>
</evidence>
<evidence type="ECO:0000259" key="1">
    <source>
        <dbReference type="PROSITE" id="PS51464"/>
    </source>
</evidence>
<protein>
    <submittedName>
        <fullName evidence="2">Sugar isomerase domain-containing protein</fullName>
    </submittedName>
</protein>
<dbReference type="RefSeq" id="WP_386727356.1">
    <property type="nucleotide sequence ID" value="NZ_JBHSTP010000001.1"/>
</dbReference>
<dbReference type="EMBL" id="JBHSTP010000001">
    <property type="protein sequence ID" value="MFC6355058.1"/>
    <property type="molecule type" value="Genomic_DNA"/>
</dbReference>
<dbReference type="Gene3D" id="3.40.50.10490">
    <property type="entry name" value="Glucose-6-phosphate isomerase like protein, domain 1"/>
    <property type="match status" value="1"/>
</dbReference>
<reference evidence="3" key="1">
    <citation type="journal article" date="2019" name="Int. J. Syst. Evol. Microbiol.">
        <title>The Global Catalogue of Microorganisms (GCM) 10K type strain sequencing project: providing services to taxonomists for standard genome sequencing and annotation.</title>
        <authorList>
            <consortium name="The Broad Institute Genomics Platform"/>
            <consortium name="The Broad Institute Genome Sequencing Center for Infectious Disease"/>
            <person name="Wu L."/>
            <person name="Ma J."/>
        </authorList>
    </citation>
    <scope>NUCLEOTIDE SEQUENCE [LARGE SCALE GENOMIC DNA]</scope>
    <source>
        <strain evidence="3">CCUG 43304</strain>
    </source>
</reference>
<gene>
    <name evidence="2" type="ORF">ACFQB0_02880</name>
</gene>
<feature type="domain" description="SIS" evidence="1">
    <location>
        <begin position="34"/>
        <end position="214"/>
    </location>
</feature>